<dbReference type="PANTHER" id="PTHR22916:SF71">
    <property type="entry name" value="GLYCOSYL TRANSFERASE"/>
    <property type="match status" value="1"/>
</dbReference>
<dbReference type="CDD" id="cd00761">
    <property type="entry name" value="Glyco_tranf_GTA_type"/>
    <property type="match status" value="1"/>
</dbReference>
<dbReference type="InterPro" id="IPR001173">
    <property type="entry name" value="Glyco_trans_2-like"/>
</dbReference>
<dbReference type="SUPFAM" id="SSF53448">
    <property type="entry name" value="Nucleotide-diphospho-sugar transferases"/>
    <property type="match status" value="1"/>
</dbReference>
<organism evidence="2">
    <name type="scientific">Catillopecten margaritatus gill symbiont</name>
    <dbReference type="NCBI Taxonomy" id="3083288"/>
    <lineage>
        <taxon>Bacteria</taxon>
        <taxon>Pseudomonadati</taxon>
        <taxon>Pseudomonadota</taxon>
        <taxon>Gammaproteobacteria</taxon>
        <taxon>sulfur-oxidizing symbionts</taxon>
    </lineage>
</organism>
<proteinExistence type="predicted"/>
<reference evidence="2" key="1">
    <citation type="submission" date="2023-10" db="EMBL/GenBank/DDBJ databases">
        <title>The first scallop-associated chemosynthetic bacterial symbiont.</title>
        <authorList>
            <person name="Lin Y.-T."/>
            <person name="Sun J."/>
            <person name="Ip J.C.-H."/>
            <person name="He X."/>
            <person name="Gao Z.-M."/>
            <person name="Perez M."/>
            <person name="Xu T."/>
            <person name="Qian P.-Y."/>
            <person name="Qiu J.-W."/>
        </authorList>
    </citation>
    <scope>NUCLEOTIDE SEQUENCE</scope>
    <source>
        <strain evidence="2">Gill1</strain>
    </source>
</reference>
<dbReference type="AlphaFoldDB" id="A0AAU6PFW0"/>
<dbReference type="InterPro" id="IPR029044">
    <property type="entry name" value="Nucleotide-diphossugar_trans"/>
</dbReference>
<evidence type="ECO:0000313" key="2">
    <source>
        <dbReference type="EMBL" id="WXT99910.1"/>
    </source>
</evidence>
<accession>A0AAU6PFW0</accession>
<dbReference type="PANTHER" id="PTHR22916">
    <property type="entry name" value="GLYCOSYLTRANSFERASE"/>
    <property type="match status" value="1"/>
</dbReference>
<dbReference type="EMBL" id="CP138327">
    <property type="protein sequence ID" value="WXT99910.1"/>
    <property type="molecule type" value="Genomic_DNA"/>
</dbReference>
<dbReference type="GO" id="GO:0016758">
    <property type="term" value="F:hexosyltransferase activity"/>
    <property type="evidence" value="ECO:0007669"/>
    <property type="project" value="UniProtKB-ARBA"/>
</dbReference>
<dbReference type="Pfam" id="PF00535">
    <property type="entry name" value="Glycos_transf_2"/>
    <property type="match status" value="1"/>
</dbReference>
<sequence>MEKIAVVIPTYKPQGYLKKCLDSMEFQTLDKRRFCVYVALNGDKFPYENKVLSLLKSYSFEFKYIYIELASVSNARNKLVEYSDEKLLTFVDDDDFISPNYLEALVDVTTDSVMGVSNMIEEDGGGKPKSHYTSQTYNNLACNQSKFRTRKIYSSACAKAIHRKMIGKIRFDVNLRNGEDSLFMATISNNYNTPTISDNILNFLISNKLN</sequence>
<feature type="domain" description="Glycosyltransferase 2-like" evidence="1">
    <location>
        <begin position="6"/>
        <end position="158"/>
    </location>
</feature>
<dbReference type="Gene3D" id="3.90.550.10">
    <property type="entry name" value="Spore Coat Polysaccharide Biosynthesis Protein SpsA, Chain A"/>
    <property type="match status" value="1"/>
</dbReference>
<gene>
    <name evidence="2" type="ORF">Ctma_0616</name>
</gene>
<name>A0AAU6PFW0_9GAMM</name>
<evidence type="ECO:0000259" key="1">
    <source>
        <dbReference type="Pfam" id="PF00535"/>
    </source>
</evidence>
<protein>
    <recommendedName>
        <fullName evidence="1">Glycosyltransferase 2-like domain-containing protein</fullName>
    </recommendedName>
</protein>